<evidence type="ECO:0000256" key="1">
    <source>
        <dbReference type="SAM" id="Phobius"/>
    </source>
</evidence>
<dbReference type="EMBL" id="FOXS01000001">
    <property type="protein sequence ID" value="SFP68872.1"/>
    <property type="molecule type" value="Genomic_DNA"/>
</dbReference>
<feature type="transmembrane region" description="Helical" evidence="1">
    <location>
        <begin position="76"/>
        <end position="97"/>
    </location>
</feature>
<keyword evidence="1" id="KW-0472">Membrane</keyword>
<keyword evidence="1" id="KW-0812">Transmembrane</keyword>
<dbReference type="AlphaFoldDB" id="A0A1I5SDU9"/>
<accession>A0A1I5SDU9</accession>
<dbReference type="RefSeq" id="WP_143079985.1">
    <property type="nucleotide sequence ID" value="NZ_FOXS01000001.1"/>
</dbReference>
<protein>
    <submittedName>
        <fullName evidence="2">Uncharacterized protein</fullName>
    </submittedName>
</protein>
<proteinExistence type="predicted"/>
<dbReference type="OrthoDB" id="1003670at2"/>
<reference evidence="3" key="1">
    <citation type="submission" date="2016-10" db="EMBL/GenBank/DDBJ databases">
        <authorList>
            <person name="Varghese N."/>
            <person name="Submissions S."/>
        </authorList>
    </citation>
    <scope>NUCLEOTIDE SEQUENCE [LARGE SCALE GENOMIC DNA]</scope>
    <source>
        <strain evidence="3">OR362-8,ATCC BAA-1266,JCM 13504</strain>
    </source>
</reference>
<evidence type="ECO:0000313" key="2">
    <source>
        <dbReference type="EMBL" id="SFP68872.1"/>
    </source>
</evidence>
<keyword evidence="1" id="KW-1133">Transmembrane helix</keyword>
<feature type="transmembrane region" description="Helical" evidence="1">
    <location>
        <begin position="103"/>
        <end position="122"/>
    </location>
</feature>
<keyword evidence="3" id="KW-1185">Reference proteome</keyword>
<organism evidence="2 3">
    <name type="scientific">Hymenobacter arizonensis</name>
    <name type="common">Siccationidurans arizonensis</name>
    <dbReference type="NCBI Taxonomy" id="1227077"/>
    <lineage>
        <taxon>Bacteria</taxon>
        <taxon>Pseudomonadati</taxon>
        <taxon>Bacteroidota</taxon>
        <taxon>Cytophagia</taxon>
        <taxon>Cytophagales</taxon>
        <taxon>Hymenobacteraceae</taxon>
        <taxon>Hymenobacter</taxon>
    </lineage>
</organism>
<dbReference type="Proteomes" id="UP000199029">
    <property type="component" value="Unassembled WGS sequence"/>
</dbReference>
<evidence type="ECO:0000313" key="3">
    <source>
        <dbReference type="Proteomes" id="UP000199029"/>
    </source>
</evidence>
<name>A0A1I5SDU9_HYMAR</name>
<gene>
    <name evidence="2" type="ORF">SAMN04515668_0024</name>
</gene>
<sequence length="127" mass="14211">MEITQDLLQPQQSEQEQAVDQLFQLAAQQMQAGKSDAQIHFYLEEQGVTKEVAETVVSELRPEYQKVYREAARKDMLHGGLWLGGGLLVTGVTYSMASEGGSYFMTWGAIIFGGFQFMKGLVRSIKK</sequence>